<evidence type="ECO:0000259" key="5">
    <source>
        <dbReference type="Pfam" id="PF01212"/>
    </source>
</evidence>
<protein>
    <submittedName>
        <fullName evidence="6">L-threonine aldolase</fullName>
    </submittedName>
</protein>
<feature type="domain" description="Aromatic amino acid beta-eliminating lyase/threonine aldolase" evidence="5">
    <location>
        <begin position="11"/>
        <end position="300"/>
    </location>
</feature>
<dbReference type="AlphaFoldDB" id="A0A1M6TB67"/>
<evidence type="ECO:0000313" key="7">
    <source>
        <dbReference type="Proteomes" id="UP000183982"/>
    </source>
</evidence>
<evidence type="ECO:0000256" key="2">
    <source>
        <dbReference type="ARBA" id="ARBA00006966"/>
    </source>
</evidence>
<gene>
    <name evidence="6" type="ORF">SAMN05444000_13716</name>
</gene>
<keyword evidence="4" id="KW-0663">Pyridoxal phosphate</keyword>
<accession>A0A1M6TB67</accession>
<dbReference type="GO" id="GO:0016829">
    <property type="term" value="F:lyase activity"/>
    <property type="evidence" value="ECO:0007669"/>
    <property type="project" value="InterPro"/>
</dbReference>
<comment type="cofactor">
    <cofactor evidence="1">
        <name>pyridoxal 5'-phosphate</name>
        <dbReference type="ChEBI" id="CHEBI:597326"/>
    </cofactor>
</comment>
<dbReference type="InterPro" id="IPR015421">
    <property type="entry name" value="PyrdxlP-dep_Trfase_major"/>
</dbReference>
<dbReference type="InterPro" id="IPR015424">
    <property type="entry name" value="PyrdxlP-dep_Trfase"/>
</dbReference>
<dbReference type="Gene3D" id="3.40.640.10">
    <property type="entry name" value="Type I PLP-dependent aspartate aminotransferase-like (Major domain)"/>
    <property type="match status" value="1"/>
</dbReference>
<dbReference type="Proteomes" id="UP000183982">
    <property type="component" value="Unassembled WGS sequence"/>
</dbReference>
<evidence type="ECO:0000256" key="3">
    <source>
        <dbReference type="ARBA" id="ARBA00011881"/>
    </source>
</evidence>
<reference evidence="7" key="1">
    <citation type="submission" date="2016-11" db="EMBL/GenBank/DDBJ databases">
        <authorList>
            <person name="Varghese N."/>
            <person name="Submissions S."/>
        </authorList>
    </citation>
    <scope>NUCLEOTIDE SEQUENCE [LARGE SCALE GENOMIC DNA]</scope>
    <source>
        <strain evidence="7">DSM 100564</strain>
    </source>
</reference>
<dbReference type="SUPFAM" id="SSF53383">
    <property type="entry name" value="PLP-dependent transferases"/>
    <property type="match status" value="1"/>
</dbReference>
<dbReference type="PANTHER" id="PTHR48097">
    <property type="entry name" value="L-THREONINE ALDOLASE-RELATED"/>
    <property type="match status" value="1"/>
</dbReference>
<sequence length="357" mass="38520">MAGLSEMPSYQFNSDNGAPVCDEVMQALIACNTGVETAYGADQWTERLNPAFSEFFEREAFVFPVPTGTAGNGLALGAVTPSYGTVFCHRLAHVVTTECGAPEFYSGGGRMTLLDGLHNKITPQALHQAISDHGIGNVHHMQASALCLTQATECGVIYGLEELVELNAIAHGAGMKSHLDGARYSNALVHLGCSPAEMTWKAGVDLLTYGTTKNGTMNAEAVITFDPHIAAVLRFMHKRAGHLSSKMRYMSSQLLAHLEDDLWRSNATRANGNATRILAALHACPGVEVVHPVHINEVFVLLPPALEAALVKVGLSLRPWDCDGQGNGVRMVMSYADEESHLELFEHTCRNFAKDCN</sequence>
<comment type="similarity">
    <text evidence="2">Belongs to the threonine aldolase family.</text>
</comment>
<dbReference type="InterPro" id="IPR015422">
    <property type="entry name" value="PyrdxlP-dep_Trfase_small"/>
</dbReference>
<dbReference type="EMBL" id="FQZQ01000037">
    <property type="protein sequence ID" value="SHK54114.1"/>
    <property type="molecule type" value="Genomic_DNA"/>
</dbReference>
<proteinExistence type="inferred from homology"/>
<organism evidence="6 7">
    <name type="scientific">Shimia gijangensis</name>
    <dbReference type="NCBI Taxonomy" id="1470563"/>
    <lineage>
        <taxon>Bacteria</taxon>
        <taxon>Pseudomonadati</taxon>
        <taxon>Pseudomonadota</taxon>
        <taxon>Alphaproteobacteria</taxon>
        <taxon>Rhodobacterales</taxon>
        <taxon>Roseobacteraceae</taxon>
    </lineage>
</organism>
<comment type="subunit">
    <text evidence="3">Homotetramer.</text>
</comment>
<dbReference type="Gene3D" id="3.90.1150.10">
    <property type="entry name" value="Aspartate Aminotransferase, domain 1"/>
    <property type="match status" value="1"/>
</dbReference>
<name>A0A1M6TB67_9RHOB</name>
<dbReference type="STRING" id="1470563.SAMN05444000_13716"/>
<evidence type="ECO:0000256" key="1">
    <source>
        <dbReference type="ARBA" id="ARBA00001933"/>
    </source>
</evidence>
<dbReference type="PANTHER" id="PTHR48097:SF5">
    <property type="entry name" value="LOW SPECIFICITY L-THREONINE ALDOLASE"/>
    <property type="match status" value="1"/>
</dbReference>
<dbReference type="Pfam" id="PF01212">
    <property type="entry name" value="Beta_elim_lyase"/>
    <property type="match status" value="1"/>
</dbReference>
<dbReference type="InterPro" id="IPR001597">
    <property type="entry name" value="ArAA_b-elim_lyase/Thr_aldolase"/>
</dbReference>
<evidence type="ECO:0000313" key="6">
    <source>
        <dbReference type="EMBL" id="SHK54114.1"/>
    </source>
</evidence>
<evidence type="ECO:0000256" key="4">
    <source>
        <dbReference type="ARBA" id="ARBA00022898"/>
    </source>
</evidence>
<keyword evidence="7" id="KW-1185">Reference proteome</keyword>
<dbReference type="GO" id="GO:0006520">
    <property type="term" value="P:amino acid metabolic process"/>
    <property type="evidence" value="ECO:0007669"/>
    <property type="project" value="InterPro"/>
</dbReference>